<sequence>MLPVPASFSPGSEAVPFRSGVPAAVEPVALVASSARHRDAPPRFVARRPELTPPGGSFGAEGGTVAPEPAPEPALGGIRASGGGALTAPDLEQLGSLAPFALGATDVFVNGEHGLWVDTGDGLVRAPGFEADEPSLRELAVRLIALGGRHIDEAAPCVDVRLRGGIRVHAVLPPISTGGTLLSVRIPSPQAFSLRALEESGMLGPPQAGVVRAAVAARHNLLITGAGGSGNTTWHL</sequence>
<dbReference type="Gene3D" id="3.30.450.90">
    <property type="match status" value="1"/>
</dbReference>
<evidence type="ECO:0000256" key="2">
    <source>
        <dbReference type="SAM" id="MobiDB-lite"/>
    </source>
</evidence>
<dbReference type="RefSeq" id="WP_100345638.1">
    <property type="nucleotide sequence ID" value="NZ_PGFB01000005.1"/>
</dbReference>
<accession>A0A2M9BC48</accession>
<dbReference type="PANTHER" id="PTHR30486:SF6">
    <property type="entry name" value="TYPE IV PILUS RETRACTATION ATPASE PILT"/>
    <property type="match status" value="1"/>
</dbReference>
<dbReference type="OrthoDB" id="9810761at2"/>
<dbReference type="InterPro" id="IPR050921">
    <property type="entry name" value="T4SS_GSP_E_ATPase"/>
</dbReference>
<evidence type="ECO:0000259" key="3">
    <source>
        <dbReference type="Pfam" id="PF00437"/>
    </source>
</evidence>
<reference evidence="4 5" key="1">
    <citation type="submission" date="2017-11" db="EMBL/GenBank/DDBJ databases">
        <title>Genomic Encyclopedia of Archaeal and Bacterial Type Strains, Phase II (KMG-II): From Individual Species to Whole Genera.</title>
        <authorList>
            <person name="Goeker M."/>
        </authorList>
    </citation>
    <scope>NUCLEOTIDE SEQUENCE [LARGE SCALE GENOMIC DNA]</scope>
    <source>
        <strain evidence="4 5">DSM 25625</strain>
    </source>
</reference>
<dbReference type="InterPro" id="IPR001482">
    <property type="entry name" value="T2SS/T4SS_dom"/>
</dbReference>
<dbReference type="SUPFAM" id="SSF52540">
    <property type="entry name" value="P-loop containing nucleoside triphosphate hydrolases"/>
    <property type="match status" value="1"/>
</dbReference>
<proteinExistence type="inferred from homology"/>
<protein>
    <submittedName>
        <fullName evidence="4">Type II/IV secretion system protein</fullName>
    </submittedName>
</protein>
<dbReference type="PANTHER" id="PTHR30486">
    <property type="entry name" value="TWITCHING MOTILITY PROTEIN PILT"/>
    <property type="match status" value="1"/>
</dbReference>
<evidence type="ECO:0000313" key="4">
    <source>
        <dbReference type="EMBL" id="PJJ55519.1"/>
    </source>
</evidence>
<evidence type="ECO:0000313" key="5">
    <source>
        <dbReference type="Proteomes" id="UP000230161"/>
    </source>
</evidence>
<dbReference type="EMBL" id="PGFB01000005">
    <property type="protein sequence ID" value="PJJ55519.1"/>
    <property type="molecule type" value="Genomic_DNA"/>
</dbReference>
<dbReference type="GO" id="GO:0016887">
    <property type="term" value="F:ATP hydrolysis activity"/>
    <property type="evidence" value="ECO:0007669"/>
    <property type="project" value="InterPro"/>
</dbReference>
<dbReference type="Pfam" id="PF00437">
    <property type="entry name" value="T2SSE"/>
    <property type="match status" value="1"/>
</dbReference>
<comment type="caution">
    <text evidence="4">The sequence shown here is derived from an EMBL/GenBank/DDBJ whole genome shotgun (WGS) entry which is preliminary data.</text>
</comment>
<feature type="region of interest" description="Disordered" evidence="2">
    <location>
        <begin position="39"/>
        <end position="70"/>
    </location>
</feature>
<dbReference type="InterPro" id="IPR027417">
    <property type="entry name" value="P-loop_NTPase"/>
</dbReference>
<feature type="domain" description="Bacterial type II secretion system protein E" evidence="3">
    <location>
        <begin position="106"/>
        <end position="233"/>
    </location>
</feature>
<dbReference type="AlphaFoldDB" id="A0A2M9BC48"/>
<organism evidence="4 5">
    <name type="scientific">Compostimonas suwonensis</name>
    <dbReference type="NCBI Taxonomy" id="1048394"/>
    <lineage>
        <taxon>Bacteria</taxon>
        <taxon>Bacillati</taxon>
        <taxon>Actinomycetota</taxon>
        <taxon>Actinomycetes</taxon>
        <taxon>Micrococcales</taxon>
        <taxon>Microbacteriaceae</taxon>
        <taxon>Compostimonas</taxon>
    </lineage>
</organism>
<dbReference type="Proteomes" id="UP000230161">
    <property type="component" value="Unassembled WGS sequence"/>
</dbReference>
<keyword evidence="5" id="KW-1185">Reference proteome</keyword>
<gene>
    <name evidence="4" type="ORF">CLV54_2864</name>
</gene>
<evidence type="ECO:0000256" key="1">
    <source>
        <dbReference type="ARBA" id="ARBA00006611"/>
    </source>
</evidence>
<name>A0A2M9BC48_9MICO</name>
<comment type="similarity">
    <text evidence="1">Belongs to the GSP E family.</text>
</comment>